<gene>
    <name evidence="1" type="ORF">RPERSI_LOCUS29282</name>
</gene>
<dbReference type="Proteomes" id="UP000789920">
    <property type="component" value="Unassembled WGS sequence"/>
</dbReference>
<feature type="non-terminal residue" evidence="1">
    <location>
        <position position="47"/>
    </location>
</feature>
<organism evidence="1 2">
    <name type="scientific">Racocetra persica</name>
    <dbReference type="NCBI Taxonomy" id="160502"/>
    <lineage>
        <taxon>Eukaryota</taxon>
        <taxon>Fungi</taxon>
        <taxon>Fungi incertae sedis</taxon>
        <taxon>Mucoromycota</taxon>
        <taxon>Glomeromycotina</taxon>
        <taxon>Glomeromycetes</taxon>
        <taxon>Diversisporales</taxon>
        <taxon>Gigasporaceae</taxon>
        <taxon>Racocetra</taxon>
    </lineage>
</organism>
<protein>
    <submittedName>
        <fullName evidence="1">6273_t:CDS:1</fullName>
    </submittedName>
</protein>
<keyword evidence="2" id="KW-1185">Reference proteome</keyword>
<evidence type="ECO:0000313" key="2">
    <source>
        <dbReference type="Proteomes" id="UP000789920"/>
    </source>
</evidence>
<name>A0ACA9SD14_9GLOM</name>
<comment type="caution">
    <text evidence="1">The sequence shown here is derived from an EMBL/GenBank/DDBJ whole genome shotgun (WGS) entry which is preliminary data.</text>
</comment>
<proteinExistence type="predicted"/>
<dbReference type="EMBL" id="CAJVQC010109938">
    <property type="protein sequence ID" value="CAG8834712.1"/>
    <property type="molecule type" value="Genomic_DNA"/>
</dbReference>
<feature type="non-terminal residue" evidence="1">
    <location>
        <position position="1"/>
    </location>
</feature>
<accession>A0ACA9SD14</accession>
<evidence type="ECO:0000313" key="1">
    <source>
        <dbReference type="EMBL" id="CAG8834712.1"/>
    </source>
</evidence>
<reference evidence="1" key="1">
    <citation type="submission" date="2021-06" db="EMBL/GenBank/DDBJ databases">
        <authorList>
            <person name="Kallberg Y."/>
            <person name="Tangrot J."/>
            <person name="Rosling A."/>
        </authorList>
    </citation>
    <scope>NUCLEOTIDE SEQUENCE</scope>
    <source>
        <strain evidence="1">MA461A</strain>
    </source>
</reference>
<sequence length="47" mass="5158">PVLAEGRGLDRGLGPFSQRATYCAIIINETEQCASKLAFEIRTISFN</sequence>